<dbReference type="InterPro" id="IPR036116">
    <property type="entry name" value="FN3_sf"/>
</dbReference>
<reference evidence="6" key="1">
    <citation type="submission" date="2015-09" db="EMBL/GenBank/DDBJ databases">
        <authorList>
            <consortium name="Pathogen Informatics"/>
        </authorList>
    </citation>
    <scope>NUCLEOTIDE SEQUENCE [LARGE SCALE GENOMIC DNA]</scope>
    <source>
        <strain evidence="6">Lake Konstanz</strain>
    </source>
</reference>
<evidence type="ECO:0000313" key="6">
    <source>
        <dbReference type="Proteomes" id="UP000051952"/>
    </source>
</evidence>
<dbReference type="SUPFAM" id="SSF49265">
    <property type="entry name" value="Fibronectin type III"/>
    <property type="match status" value="2"/>
</dbReference>
<keyword evidence="2" id="KW-0175">Coiled coil</keyword>
<dbReference type="EMBL" id="CYKH01001399">
    <property type="protein sequence ID" value="CUG86825.1"/>
    <property type="molecule type" value="Genomic_DNA"/>
</dbReference>
<feature type="domain" description="Fibronectin type-III" evidence="4">
    <location>
        <begin position="569"/>
        <end position="793"/>
    </location>
</feature>
<dbReference type="PANTHER" id="PTHR13817:SF166">
    <property type="entry name" value="NEURONAL IGCAM-RELATED"/>
    <property type="match status" value="1"/>
</dbReference>
<feature type="domain" description="Fibronectin type-III" evidence="4">
    <location>
        <begin position="2445"/>
        <end position="2490"/>
    </location>
</feature>
<feature type="domain" description="Fibronectin type-III" evidence="4">
    <location>
        <begin position="1167"/>
        <end position="1303"/>
    </location>
</feature>
<evidence type="ECO:0000256" key="2">
    <source>
        <dbReference type="SAM" id="Coils"/>
    </source>
</evidence>
<feature type="region of interest" description="Disordered" evidence="3">
    <location>
        <begin position="1509"/>
        <end position="1584"/>
    </location>
</feature>
<feature type="region of interest" description="Disordered" evidence="3">
    <location>
        <begin position="1461"/>
        <end position="1483"/>
    </location>
</feature>
<protein>
    <recommendedName>
        <fullName evidence="4">Fibronectin type-III domain-containing protein</fullName>
    </recommendedName>
</protein>
<feature type="coiled-coil region" evidence="2">
    <location>
        <begin position="390"/>
        <end position="417"/>
    </location>
</feature>
<name>A0A0S4J9L5_BODSA</name>
<dbReference type="SMART" id="SM00060">
    <property type="entry name" value="FN3"/>
    <property type="match status" value="4"/>
</dbReference>
<feature type="region of interest" description="Disordered" evidence="3">
    <location>
        <begin position="926"/>
        <end position="952"/>
    </location>
</feature>
<dbReference type="Proteomes" id="UP000051952">
    <property type="component" value="Unassembled WGS sequence"/>
</dbReference>
<feature type="region of interest" description="Disordered" evidence="3">
    <location>
        <begin position="1237"/>
        <end position="1274"/>
    </location>
</feature>
<dbReference type="InterPro" id="IPR003961">
    <property type="entry name" value="FN3_dom"/>
</dbReference>
<evidence type="ECO:0000256" key="1">
    <source>
        <dbReference type="ARBA" id="ARBA00022737"/>
    </source>
</evidence>
<proteinExistence type="predicted"/>
<dbReference type="VEuPathDB" id="TriTrypDB:BSAL_00105"/>
<accession>A0A0S4J9L5</accession>
<organism evidence="5 6">
    <name type="scientific">Bodo saltans</name>
    <name type="common">Flagellated protozoan</name>
    <dbReference type="NCBI Taxonomy" id="75058"/>
    <lineage>
        <taxon>Eukaryota</taxon>
        <taxon>Discoba</taxon>
        <taxon>Euglenozoa</taxon>
        <taxon>Kinetoplastea</taxon>
        <taxon>Metakinetoplastina</taxon>
        <taxon>Eubodonida</taxon>
        <taxon>Bodonidae</taxon>
        <taxon>Bodo</taxon>
    </lineage>
</organism>
<dbReference type="InterPro" id="IPR050964">
    <property type="entry name" value="Striated_Muscle_Regulatory"/>
</dbReference>
<sequence>MVVTLDTASVMREGEYCSYPLPSLGFRIVCVTETSVHLCRELSSATPRRCVLAVRVIEFLEPSSPSSATSRPSKHQTTVTPQDTLLTVGETEESVAIAGHFAFLPGAVALLDIRELHNGDATSSTYFSDDGTLPSRRHCKLGRERVMVQFAPSVEWHRLCVLGETAADVNWVQPPFPITTSDIEHSCPVMRDMVRAGHPLVRNERDCDGVDIVVKRHGTEATNQGAVKTRVLTQGTECFSCRFPRKSTSGSLAPLNPMDVYSVFIKGVYSVRSSINVSATCADVFGVASSGRWFVTLAPEVITIEAPTENLVRLHKQRHVLPEIALEDFGRRMRSIRRWEPYSFDIPPTTMQMVSIKASWADNEHLRAQRQEEIEGIDELLDLTRAYHVIERWRKMIRKVKRERRNFRRRLSSEKLDLEASYASMVSRAGGSDAGVNTAQSFDDAAFARRKTEVSFLVAFQKSRREKLRVIMGGMFLLEKEMLLPDRWTVFDMPDLPAQAMFRVVVSENDGTPSLSSGISVGDSRDPASMTLHSIKWRTLVTLPVLTKTDAGPGGVQQHSASFLRELLRLQVSKHVMVEHISDRTLTISWSPVDFDKVAQIVYELQSSSSNPISGVNARSTSPAVRMVTPETSSHSPQASPVADQNAFRLQELNAMREDVTRAQQLEDKRIQFEYALLITPVDDKTTLKFQTDDNVAGSIDLKIPNVGGADDYNAAAGGTGVGSVISVFLSGLAYAPNNSPSPFQSVEPNPMVPPPREERLRTYQHHHHITNLIPNQKYLIQLCQYNIMDGTWYDPCAPILTCTAAPSSITVSEFPATGELNASCTCTVTEGLLGQLEATAKKTVYGNTILPRHAFSYSNCSLLEIKLYRVRAGSGDGATNSPTIVTTRSCALKDASKGVSFRSLEPNAMYKVTCRRVTSIPGRFGAQPSSTSASAAAALQQQSPRRSRSASKLAEALTARNEAISITYFTVRCLPVFLTDIETTGLNVKIKKRWFPEMDLTHPQLASRGSSFAHTQSIGSGELSTASPTHSTASSYNVPLAFVQQASGPFGAFGVPPSEDSDEVANPDDDPSAEYAILSQGFGIVLLSNTGDSNVVNFDPLALTDNTLRVDTEGFDRIVVMACIGRCYGSNEDAALEDFELMWPRMSIALSLVVDWSLLPFAVRDDSLELLLTPVQCTPDLNWTSWEDESEERVAEYQEVGKHLKRLIEAREENTAQFQGLHAEVQWIEGNFPAEDPLELSPQSTRKSRRRSSQAVTRSTNDKSTVRPHSNRIACSGRPVVVKDLKADTIYTVRIRPVMGGGAAGKESFGAWSPEIKLRTASPLTLDVEGIDDSSVSIKWHRSSPHPDQIINQLLSYSMPQPTLHPNFVTTVSEFVCFLYRHIIYGSVVVWRKEIGPEGPDVGGNGHPDDTVPGSQHHQIKDLPQGVLYFVRVQQRSAIGMVGDAASIYGSVVVWRKEIGPEGPDVGGNGHPDDTVPGSQHHQIKDLPQGVLYFVRVQQRSAIGMVGDAASGPVRHDGEVGGEGSGVQVPTSDVELRVEPPENSDSDDGNSASHNLAIDPLNYSDDHSADAPPPSTTDGSWSSTTACVRTVGELKAHITPLGSDRFQIIVARPGFEDDKYNGTTDERDRIVVVHRPKVQPLIFVQARVLSGFHPSRTRGHVDATDDSDLVPSYPTLVTDGVPYWASVDANAASLYWTDRSGLTDHKMPFYDNTSDIDMSAMREVKQNTGARGGVLPAYHIVNLIPNTTMTYVMCGLPRGKCHQMQVRSRCYPSVERVPSAGVDLRATAGTVLSPWSQPALLVTFQAPKLRIGLTSESTAAVHWLPPEKPDYCPPGTEQLTRVEIEIIGFTSGVDEIYAPGTVGVNDAEDTPHRPRARKFVRLCSTSQAPSRAPTPLIQDDADDRSETVVVDKLLPGGIGVAVATGFFGDLRGPTCPMYVFHTVCPVVVKLTGLSAFYSSVLAYRRTPLLKECIGGLEHFVRYFTKRIDLLTEAVWSSAESQGAVRSLQRESAGQDDDAQQLTRVVEEETFDIELRAVNKNMEASPVSNALIVPILNLASSEHSIKEKERGGSFFITQLQPTSLYRVRARATEASGKNNSNDSTMSWSRATYFATLGELLLTLVASYETQSVFTVTRRPPLDSSIPTWARKDVDKSLVVARTAEWIDLGLRELRPPHRTSHGVVEAVSTSTVRREITTELALRLTNLRSGCTYRIVSRALPTANGALQDWDSTMDSSHSFVWKDLGTVVTCPFAPTIPSLYEARGGQTLGFYWGYDAREAHRLGSLLKQLPIAQVLTPDDVPEEISTRMKQSRVATVHCTPSSDRRTSDQHLQHLSATILCPDDYPLTPYSATSITFSIEAVVLEAASSIEAAAGAPSIRHVRRKMYLGSVSEAFARLEFALPHEKLSQLLRLRVKAVASVHEANRDVESEWSPSFTFAPPPVPLGPPTHVRLVESLGNRAVIAWDAPDVTGHFQCRFQVSMLRPGGGEWRDA</sequence>
<evidence type="ECO:0000313" key="5">
    <source>
        <dbReference type="EMBL" id="CUG86825.1"/>
    </source>
</evidence>
<keyword evidence="1" id="KW-0677">Repeat</keyword>
<feature type="region of interest" description="Disordered" evidence="3">
    <location>
        <begin position="1400"/>
        <end position="1419"/>
    </location>
</feature>
<evidence type="ECO:0000256" key="3">
    <source>
        <dbReference type="SAM" id="MobiDB-lite"/>
    </source>
</evidence>
<evidence type="ECO:0000259" key="4">
    <source>
        <dbReference type="SMART" id="SM00060"/>
    </source>
</evidence>
<gene>
    <name evidence="5" type="ORF">BSAL_00105</name>
</gene>
<feature type="domain" description="Fibronectin type-III" evidence="4">
    <location>
        <begin position="1321"/>
        <end position="1443"/>
    </location>
</feature>
<keyword evidence="6" id="KW-1185">Reference proteome</keyword>
<dbReference type="PANTHER" id="PTHR13817">
    <property type="entry name" value="TITIN"/>
    <property type="match status" value="1"/>
</dbReference>
<feature type="non-terminal residue" evidence="5">
    <location>
        <position position="2493"/>
    </location>
</feature>
<feature type="compositionally biased region" description="Low complexity" evidence="3">
    <location>
        <begin position="927"/>
        <end position="945"/>
    </location>
</feature>